<feature type="transmembrane region" description="Helical" evidence="6">
    <location>
        <begin position="218"/>
        <end position="239"/>
    </location>
</feature>
<dbReference type="Pfam" id="PF02653">
    <property type="entry name" value="BPD_transp_2"/>
    <property type="match status" value="1"/>
</dbReference>
<comment type="caution">
    <text evidence="7">The sequence shown here is derived from an EMBL/GenBank/DDBJ whole genome shotgun (WGS) entry which is preliminary data.</text>
</comment>
<feature type="transmembrane region" description="Helical" evidence="6">
    <location>
        <begin position="16"/>
        <end position="36"/>
    </location>
</feature>
<keyword evidence="3 6" id="KW-0812">Transmembrane</keyword>
<evidence type="ECO:0000256" key="4">
    <source>
        <dbReference type="ARBA" id="ARBA00022989"/>
    </source>
</evidence>
<feature type="transmembrane region" description="Helical" evidence="6">
    <location>
        <begin position="89"/>
        <end position="114"/>
    </location>
</feature>
<protein>
    <submittedName>
        <fullName evidence="7">Branched-chain amino acid ABC transporter permease</fullName>
    </submittedName>
</protein>
<keyword evidence="4 6" id="KW-1133">Transmembrane helix</keyword>
<dbReference type="Proteomes" id="UP001209076">
    <property type="component" value="Unassembled WGS sequence"/>
</dbReference>
<keyword evidence="5 6" id="KW-0472">Membrane</keyword>
<evidence type="ECO:0000256" key="5">
    <source>
        <dbReference type="ARBA" id="ARBA00023136"/>
    </source>
</evidence>
<feature type="transmembrane region" description="Helical" evidence="6">
    <location>
        <begin position="270"/>
        <end position="289"/>
    </location>
</feature>
<sequence>MKNILQNFKLKLKNPLYQFLLFGIVLLLIPILSKYMSVTIINAVGRTLILYIVALGFALLIGYGGLASLGTASFILIGTTIAYSNIDVLNLPFIVTLVLGVVIALVVGTLFGIVSLRIEGMYLAIVTLGMSEILTEIFTNLDALTGGPSGTPLINRISIFTMELNSQMTFVLVIIAVVLAMILTLNLINSPFGRALLSLKNNDSAAQAMGINLIKYRLMAFIVSTVYAVLAGILYMGFIRFAQPAEFGLALSLNILAAVVIGGSKSIWGVLAGAFVIFGLDLMVFKVVFNNTPYANLSFVISGILVIVVTMFYPNGLAGLVNELKYKYKKRALSKKVGK</sequence>
<feature type="transmembrane region" description="Helical" evidence="6">
    <location>
        <begin position="48"/>
        <end position="77"/>
    </location>
</feature>
<evidence type="ECO:0000256" key="1">
    <source>
        <dbReference type="ARBA" id="ARBA00004651"/>
    </source>
</evidence>
<organism evidence="7 8">
    <name type="scientific">Paracholeplasma vituli</name>
    <dbReference type="NCBI Taxonomy" id="69473"/>
    <lineage>
        <taxon>Bacteria</taxon>
        <taxon>Bacillati</taxon>
        <taxon>Mycoplasmatota</taxon>
        <taxon>Mollicutes</taxon>
        <taxon>Acholeplasmatales</taxon>
        <taxon>Acholeplasmataceae</taxon>
        <taxon>Paracholeplasma</taxon>
    </lineage>
</organism>
<feature type="transmembrane region" description="Helical" evidence="6">
    <location>
        <begin position="245"/>
        <end position="263"/>
    </location>
</feature>
<dbReference type="EMBL" id="JAOEGN010000008">
    <property type="protein sequence ID" value="MCU0105074.1"/>
    <property type="molecule type" value="Genomic_DNA"/>
</dbReference>
<gene>
    <name evidence="7" type="ORF">N7603_05330</name>
</gene>
<evidence type="ECO:0000256" key="2">
    <source>
        <dbReference type="ARBA" id="ARBA00022475"/>
    </source>
</evidence>
<keyword evidence="2" id="KW-1003">Cell membrane</keyword>
<feature type="transmembrane region" description="Helical" evidence="6">
    <location>
        <begin position="295"/>
        <end position="321"/>
    </location>
</feature>
<proteinExistence type="predicted"/>
<evidence type="ECO:0000256" key="3">
    <source>
        <dbReference type="ARBA" id="ARBA00022692"/>
    </source>
</evidence>
<keyword evidence="8" id="KW-1185">Reference proteome</keyword>
<accession>A0ABT2PVU3</accession>
<feature type="transmembrane region" description="Helical" evidence="6">
    <location>
        <begin position="168"/>
        <end position="188"/>
    </location>
</feature>
<name>A0ABT2PVU3_9MOLU</name>
<dbReference type="PANTHER" id="PTHR30482">
    <property type="entry name" value="HIGH-AFFINITY BRANCHED-CHAIN AMINO ACID TRANSPORT SYSTEM PERMEASE"/>
    <property type="match status" value="1"/>
</dbReference>
<comment type="subcellular location">
    <subcellularLocation>
        <location evidence="1">Cell membrane</location>
        <topology evidence="1">Multi-pass membrane protein</topology>
    </subcellularLocation>
</comment>
<dbReference type="PANTHER" id="PTHR30482:SF10">
    <property type="entry name" value="HIGH-AFFINITY BRANCHED-CHAIN AMINO ACID TRANSPORT PROTEIN BRAE"/>
    <property type="match status" value="1"/>
</dbReference>
<dbReference type="InterPro" id="IPR001851">
    <property type="entry name" value="ABC_transp_permease"/>
</dbReference>
<feature type="transmembrane region" description="Helical" evidence="6">
    <location>
        <begin position="121"/>
        <end position="139"/>
    </location>
</feature>
<dbReference type="InterPro" id="IPR043428">
    <property type="entry name" value="LivM-like"/>
</dbReference>
<reference evidence="8" key="1">
    <citation type="submission" date="2023-07" db="EMBL/GenBank/DDBJ databases">
        <title>Novel Mycoplasma species identified in domestic and wild animals.</title>
        <authorList>
            <person name="Volokhov D.V."/>
            <person name="Furtak V.A."/>
            <person name="Zagorodnyaya T.A."/>
        </authorList>
    </citation>
    <scope>NUCLEOTIDE SEQUENCE [LARGE SCALE GENOMIC DNA]</scope>
    <source>
        <strain evidence="8">92-19</strain>
    </source>
</reference>
<dbReference type="RefSeq" id="WP_262096337.1">
    <property type="nucleotide sequence ID" value="NZ_JAOEGN010000008.1"/>
</dbReference>
<evidence type="ECO:0000256" key="6">
    <source>
        <dbReference type="SAM" id="Phobius"/>
    </source>
</evidence>
<evidence type="ECO:0000313" key="7">
    <source>
        <dbReference type="EMBL" id="MCU0105074.1"/>
    </source>
</evidence>
<evidence type="ECO:0000313" key="8">
    <source>
        <dbReference type="Proteomes" id="UP001209076"/>
    </source>
</evidence>
<dbReference type="CDD" id="cd06581">
    <property type="entry name" value="TM_PBP1_LivM_like"/>
    <property type="match status" value="1"/>
</dbReference>